<feature type="region of interest" description="Disordered" evidence="1">
    <location>
        <begin position="1"/>
        <end position="53"/>
    </location>
</feature>
<protein>
    <submittedName>
        <fullName evidence="2">Uncharacterized protein</fullName>
    </submittedName>
</protein>
<feature type="region of interest" description="Disordered" evidence="1">
    <location>
        <begin position="158"/>
        <end position="188"/>
    </location>
</feature>
<organism evidence="2 3">
    <name type="scientific">Magallana gigas</name>
    <name type="common">Pacific oyster</name>
    <name type="synonym">Crassostrea gigas</name>
    <dbReference type="NCBI Taxonomy" id="29159"/>
    <lineage>
        <taxon>Eukaryota</taxon>
        <taxon>Metazoa</taxon>
        <taxon>Spiralia</taxon>
        <taxon>Lophotrochozoa</taxon>
        <taxon>Mollusca</taxon>
        <taxon>Bivalvia</taxon>
        <taxon>Autobranchia</taxon>
        <taxon>Pteriomorphia</taxon>
        <taxon>Ostreida</taxon>
        <taxon>Ostreoidea</taxon>
        <taxon>Ostreidae</taxon>
        <taxon>Magallana</taxon>
    </lineage>
</organism>
<reference evidence="2" key="1">
    <citation type="submission" date="2022-08" db="UniProtKB">
        <authorList>
            <consortium name="EnsemblMetazoa"/>
        </authorList>
    </citation>
    <scope>IDENTIFICATION</scope>
    <source>
        <strain evidence="2">05x7-T-G4-1.051#20</strain>
    </source>
</reference>
<feature type="compositionally biased region" description="Acidic residues" evidence="1">
    <location>
        <begin position="162"/>
        <end position="180"/>
    </location>
</feature>
<name>A0A8W8I9B0_MAGGI</name>
<keyword evidence="3" id="KW-1185">Reference proteome</keyword>
<feature type="region of interest" description="Disordered" evidence="1">
    <location>
        <begin position="108"/>
        <end position="130"/>
    </location>
</feature>
<dbReference type="Proteomes" id="UP000005408">
    <property type="component" value="Unassembled WGS sequence"/>
</dbReference>
<evidence type="ECO:0000256" key="1">
    <source>
        <dbReference type="SAM" id="MobiDB-lite"/>
    </source>
</evidence>
<accession>A0A8W8I9B0</accession>
<proteinExistence type="predicted"/>
<feature type="compositionally biased region" description="Polar residues" evidence="1">
    <location>
        <begin position="108"/>
        <end position="118"/>
    </location>
</feature>
<sequence length="451" mass="52240">MPEKMWNTQYMEDFNKKRTRTKTKSTPSETLRISYTHPKKSISDTRRPKSSVTNSWYIKKAQKNQEERARSCDVDSPFIDSFSNMFNEGHAPLSPYSGTVFENYVNSNLQTPYPSRQHTPAPPTDLQNSGGDKIFLDNREISKQYLIELYEAAMAKKREEEEKIEEEKTEEEKKEEDDGGEGNKEGLSLVHSGFDTAVGNLSVDRGPVVEQRPKTPAQELHWICWPEPEEPKDLPKRPNTVLGIRASDSKDGCDPYLLQESNRGAPLTFVPELHSWVNATTEYDREAVAKIMAMSGSLAPPLPAEALRPQRQATFTFGSNRRNMYRTAPDPRGFYAQSWMPYYEDRNASEDRRIREMDRRLAVSDSLPQLPVLQRSNTFTDMRPMQRRTIRYPKSEEYVHDHSMFMTTQPLIRGHFIIHPDWVSERLTKKRMNLANRKVRNGLRYGTSEEY</sequence>
<feature type="compositionally biased region" description="Polar residues" evidence="1">
    <location>
        <begin position="1"/>
        <end position="10"/>
    </location>
</feature>
<dbReference type="EnsemblMetazoa" id="G12996.12">
    <property type="protein sequence ID" value="G12996.12:cds"/>
    <property type="gene ID" value="G12996"/>
</dbReference>
<evidence type="ECO:0000313" key="2">
    <source>
        <dbReference type="EnsemblMetazoa" id="G12996.12:cds"/>
    </source>
</evidence>
<evidence type="ECO:0000313" key="3">
    <source>
        <dbReference type="Proteomes" id="UP000005408"/>
    </source>
</evidence>
<dbReference type="AlphaFoldDB" id="A0A8W8I9B0"/>